<feature type="domain" description="C2H2-type" evidence="8">
    <location>
        <begin position="62"/>
        <end position="90"/>
    </location>
</feature>
<evidence type="ECO:0000256" key="2">
    <source>
        <dbReference type="ARBA" id="ARBA00022723"/>
    </source>
</evidence>
<dbReference type="GO" id="GO:0008270">
    <property type="term" value="F:zinc ion binding"/>
    <property type="evidence" value="ECO:0007669"/>
    <property type="project" value="UniProtKB-KW"/>
</dbReference>
<keyword evidence="5" id="KW-0862">Zinc</keyword>
<dbReference type="Gene3D" id="3.30.160.60">
    <property type="entry name" value="Classic Zinc Finger"/>
    <property type="match status" value="3"/>
</dbReference>
<evidence type="ECO:0000313" key="10">
    <source>
        <dbReference type="Proteomes" id="UP000655588"/>
    </source>
</evidence>
<keyword evidence="10" id="KW-1185">Reference proteome</keyword>
<evidence type="ECO:0000256" key="1">
    <source>
        <dbReference type="ARBA" id="ARBA00004123"/>
    </source>
</evidence>
<dbReference type="InterPro" id="IPR007889">
    <property type="entry name" value="HTH_Psq"/>
</dbReference>
<sequence length="453" mass="52537">MPKNFQRNCNYPMMPLIKDLATLWMAKRVEFPYRCETCGKGYQHRATLVRHTRHECGKEPQFKCPYCAHRTKQRGNLYQHIRTNHPGKNVFSKLSWAGYRYQSRTVGQHKLLLSSNSPNFKVPRKSSSCLDKKPGCFRCPKCNKGILACEKCGRLFFWPSSLKLHRRMGCEKPPNFCCTFCDYKSRYKGNLRRHLSCKHWKHKPKFYCPKIKCTLIPDREAATTRLSTLRANVFLGVESTETSEDGLRNDSTSASKIREGIGERMELLDAADAYFISTRINFENESTKTCTDNCVVIKGTCENEDEDDDETESIECQAGGFNEDRQQYKYSCTRCLKSYKRKGHLVEHQKIFCGKDKQQCCPYCVFRTYKKSNLKKHVNRRRCYTRRSSFSGKFVRSEIDVERIKLAVEAVASGLSLRKAAEKFSISKSVLHRYSKLGILGVMEKYMRNGPKL</sequence>
<keyword evidence="2" id="KW-0479">Metal-binding</keyword>
<evidence type="ECO:0000259" key="8">
    <source>
        <dbReference type="PROSITE" id="PS50157"/>
    </source>
</evidence>
<keyword evidence="3" id="KW-0677">Repeat</keyword>
<keyword evidence="4 7" id="KW-0863">Zinc-finger</keyword>
<feature type="domain" description="C2H2-type" evidence="8">
    <location>
        <begin position="330"/>
        <end position="357"/>
    </location>
</feature>
<dbReference type="InterPro" id="IPR013087">
    <property type="entry name" value="Znf_C2H2_type"/>
</dbReference>
<dbReference type="PANTHER" id="PTHR24394:SF29">
    <property type="entry name" value="MYONEURIN"/>
    <property type="match status" value="1"/>
</dbReference>
<keyword evidence="6" id="KW-0539">Nucleus</keyword>
<evidence type="ECO:0000313" key="9">
    <source>
        <dbReference type="EMBL" id="KAF3427031.1"/>
    </source>
</evidence>
<dbReference type="SMART" id="SM00355">
    <property type="entry name" value="ZnF_C2H2"/>
    <property type="match status" value="6"/>
</dbReference>
<dbReference type="SUPFAM" id="SSF57667">
    <property type="entry name" value="beta-beta-alpha zinc fingers"/>
    <property type="match status" value="2"/>
</dbReference>
<dbReference type="PANTHER" id="PTHR24394">
    <property type="entry name" value="ZINC FINGER PROTEIN"/>
    <property type="match status" value="1"/>
</dbReference>
<protein>
    <recommendedName>
        <fullName evidence="8">C2H2-type domain-containing protein</fullName>
    </recommendedName>
</protein>
<dbReference type="GO" id="GO:0005634">
    <property type="term" value="C:nucleus"/>
    <property type="evidence" value="ECO:0007669"/>
    <property type="project" value="UniProtKB-SubCell"/>
</dbReference>
<comment type="caution">
    <text evidence="9">The sequence shown here is derived from an EMBL/GenBank/DDBJ whole genome shotgun (WGS) entry which is preliminary data.</text>
</comment>
<dbReference type="Pfam" id="PF00096">
    <property type="entry name" value="zf-C2H2"/>
    <property type="match status" value="1"/>
</dbReference>
<dbReference type="Proteomes" id="UP000655588">
    <property type="component" value="Unassembled WGS sequence"/>
</dbReference>
<feature type="domain" description="C2H2-type" evidence="8">
    <location>
        <begin position="176"/>
        <end position="204"/>
    </location>
</feature>
<dbReference type="EMBL" id="WNWW01000279">
    <property type="protein sequence ID" value="KAF3427031.1"/>
    <property type="molecule type" value="Genomic_DNA"/>
</dbReference>
<organism evidence="9 10">
    <name type="scientific">Frieseomelitta varia</name>
    <dbReference type="NCBI Taxonomy" id="561572"/>
    <lineage>
        <taxon>Eukaryota</taxon>
        <taxon>Metazoa</taxon>
        <taxon>Ecdysozoa</taxon>
        <taxon>Arthropoda</taxon>
        <taxon>Hexapoda</taxon>
        <taxon>Insecta</taxon>
        <taxon>Pterygota</taxon>
        <taxon>Neoptera</taxon>
        <taxon>Endopterygota</taxon>
        <taxon>Hymenoptera</taxon>
        <taxon>Apocrita</taxon>
        <taxon>Aculeata</taxon>
        <taxon>Apoidea</taxon>
        <taxon>Anthophila</taxon>
        <taxon>Apidae</taxon>
        <taxon>Frieseomelitta</taxon>
    </lineage>
</organism>
<evidence type="ECO:0000256" key="5">
    <source>
        <dbReference type="ARBA" id="ARBA00022833"/>
    </source>
</evidence>
<reference evidence="9" key="1">
    <citation type="submission" date="2019-11" db="EMBL/GenBank/DDBJ databases">
        <title>The nuclear and mitochondrial genomes of Frieseomelitta varia - a highly eusocial stingless bee (Meliponini) with a permanently sterile worker caste.</title>
        <authorList>
            <person name="Freitas F.C.P."/>
            <person name="Lourenco A.P."/>
            <person name="Nunes F.M.F."/>
            <person name="Paschoal A.R."/>
            <person name="Abreu F.C.P."/>
            <person name="Barbin F.O."/>
            <person name="Bataglia L."/>
            <person name="Cardoso-Junior C.A.M."/>
            <person name="Cervoni M.S."/>
            <person name="Silva S.R."/>
            <person name="Dalarmi F."/>
            <person name="Del Lama M.A."/>
            <person name="Depintor T.S."/>
            <person name="Ferreira K.M."/>
            <person name="Goria P.S."/>
            <person name="Jaskot M.C."/>
            <person name="Lago D.C."/>
            <person name="Luna-Lucena D."/>
            <person name="Moda L.M."/>
            <person name="Nascimento L."/>
            <person name="Pedrino M."/>
            <person name="Rabico F.O."/>
            <person name="Sanches F.C."/>
            <person name="Santos D.E."/>
            <person name="Santos C.G."/>
            <person name="Vieira J."/>
            <person name="Lopes T.F."/>
            <person name="Barchuk A.R."/>
            <person name="Hartfelder K."/>
            <person name="Simoes Z.L.P."/>
            <person name="Bitondi M.M.G."/>
            <person name="Pinheiro D.G."/>
        </authorList>
    </citation>
    <scope>NUCLEOTIDE SEQUENCE</scope>
    <source>
        <strain evidence="9">USP_RPSP 00005682</strain>
        <tissue evidence="9">Whole individual</tissue>
    </source>
</reference>
<dbReference type="AlphaFoldDB" id="A0A833VPG6"/>
<feature type="domain" description="C2H2-type" evidence="8">
    <location>
        <begin position="147"/>
        <end position="174"/>
    </location>
</feature>
<comment type="subcellular location">
    <subcellularLocation>
        <location evidence="1">Nucleus</location>
    </subcellularLocation>
</comment>
<evidence type="ECO:0000256" key="7">
    <source>
        <dbReference type="PROSITE-ProRule" id="PRU00042"/>
    </source>
</evidence>
<accession>A0A833VPG6</accession>
<proteinExistence type="predicted"/>
<evidence type="ECO:0000256" key="6">
    <source>
        <dbReference type="ARBA" id="ARBA00023242"/>
    </source>
</evidence>
<dbReference type="GO" id="GO:0003677">
    <property type="term" value="F:DNA binding"/>
    <property type="evidence" value="ECO:0007669"/>
    <property type="project" value="InterPro"/>
</dbReference>
<dbReference type="GO" id="GO:0000981">
    <property type="term" value="F:DNA-binding transcription factor activity, RNA polymerase II-specific"/>
    <property type="evidence" value="ECO:0007669"/>
    <property type="project" value="TreeGrafter"/>
</dbReference>
<name>A0A833VPG6_9HYME</name>
<gene>
    <name evidence="9" type="ORF">E2986_13547</name>
</gene>
<dbReference type="Pfam" id="PF05225">
    <property type="entry name" value="HTH_psq"/>
    <property type="match status" value="1"/>
</dbReference>
<dbReference type="InterPro" id="IPR036236">
    <property type="entry name" value="Znf_C2H2_sf"/>
</dbReference>
<evidence type="ECO:0000256" key="4">
    <source>
        <dbReference type="ARBA" id="ARBA00022771"/>
    </source>
</evidence>
<dbReference type="PROSITE" id="PS50157">
    <property type="entry name" value="ZINC_FINGER_C2H2_2"/>
    <property type="match status" value="5"/>
</dbReference>
<evidence type="ECO:0000256" key="3">
    <source>
        <dbReference type="ARBA" id="ARBA00022737"/>
    </source>
</evidence>
<feature type="domain" description="C2H2-type" evidence="8">
    <location>
        <begin position="33"/>
        <end position="60"/>
    </location>
</feature>